<dbReference type="Proteomes" id="UP000648663">
    <property type="component" value="Unassembled WGS sequence"/>
</dbReference>
<dbReference type="CDD" id="cd16936">
    <property type="entry name" value="HATPase_RsbW-like"/>
    <property type="match status" value="1"/>
</dbReference>
<name>A0A846LG29_9ACTN</name>
<dbReference type="EMBL" id="BMMI01000004">
    <property type="protein sequence ID" value="GGL65458.1"/>
    <property type="molecule type" value="Genomic_DNA"/>
</dbReference>
<keyword evidence="1" id="KW-0723">Serine/threonine-protein kinase</keyword>
<comment type="caution">
    <text evidence="4">The sequence shown here is derived from an EMBL/GenBank/DDBJ whole genome shotgun (WGS) entry which is preliminary data.</text>
</comment>
<proteinExistence type="predicted"/>
<dbReference type="RefSeq" id="WP_229682010.1">
    <property type="nucleotide sequence ID" value="NZ_BAABJU010000007.1"/>
</dbReference>
<dbReference type="GO" id="GO:0004674">
    <property type="term" value="F:protein serine/threonine kinase activity"/>
    <property type="evidence" value="ECO:0007669"/>
    <property type="project" value="UniProtKB-KW"/>
</dbReference>
<dbReference type="InterPro" id="IPR003594">
    <property type="entry name" value="HATPase_dom"/>
</dbReference>
<dbReference type="AlphaFoldDB" id="A0A846LG29"/>
<accession>A0A846LG29</accession>
<protein>
    <submittedName>
        <fullName evidence="4">Two-component sensor histidine kinase</fullName>
    </submittedName>
</protein>
<feature type="domain" description="Histidine kinase/HSP90-like ATPase" evidence="2">
    <location>
        <begin position="50"/>
        <end position="132"/>
    </location>
</feature>
<dbReference type="InterPro" id="IPR050267">
    <property type="entry name" value="Anti-sigma-factor_SerPK"/>
</dbReference>
<reference evidence="3" key="1">
    <citation type="journal article" date="2014" name="Int. J. Syst. Evol. Microbiol.">
        <title>Complete genome of a new Firmicutes species belonging to the dominant human colonic microbiota ('Ruminococcus bicirculans') reveals two chromosomes and a selective capacity to utilize plant glucans.</title>
        <authorList>
            <consortium name="NISC Comparative Sequencing Program"/>
            <person name="Wegmann U."/>
            <person name="Louis P."/>
            <person name="Goesmann A."/>
            <person name="Henrissat B."/>
            <person name="Duncan S.H."/>
            <person name="Flint H.J."/>
        </authorList>
    </citation>
    <scope>NUCLEOTIDE SEQUENCE</scope>
    <source>
        <strain evidence="3">CGMCC 4.5581</strain>
    </source>
</reference>
<evidence type="ECO:0000313" key="5">
    <source>
        <dbReference type="Proteomes" id="UP000552836"/>
    </source>
</evidence>
<sequence>MSGLAWPMLTPPRPLQVWRSWNWELRRPVDLTRYRQQLRAEALPAGRSPEDSDADEAAVERLLLIFEELASNGVRHGLPPVFTTVTGALTGWLIDVTDADPRDEPVPAVDRDPAHGGLGLHLIARLCAAHGWAPEDGRKHVWGFVSLTGVD</sequence>
<keyword evidence="4" id="KW-0808">Transferase</keyword>
<dbReference type="Proteomes" id="UP000552836">
    <property type="component" value="Unassembled WGS sequence"/>
</dbReference>
<evidence type="ECO:0000313" key="3">
    <source>
        <dbReference type="EMBL" id="GGL65458.1"/>
    </source>
</evidence>
<keyword evidence="4" id="KW-0418">Kinase</keyword>
<dbReference type="Gene3D" id="3.30.565.10">
    <property type="entry name" value="Histidine kinase-like ATPase, C-terminal domain"/>
    <property type="match status" value="1"/>
</dbReference>
<dbReference type="EMBL" id="JAAMPA010000001">
    <property type="protein sequence ID" value="NIH65564.1"/>
    <property type="molecule type" value="Genomic_DNA"/>
</dbReference>
<reference evidence="6" key="2">
    <citation type="journal article" date="2019" name="Int. J. Syst. Evol. Microbiol.">
        <title>The Global Catalogue of Microorganisms (GCM) 10K type strain sequencing project: providing services to taxonomists for standard genome sequencing and annotation.</title>
        <authorList>
            <consortium name="The Broad Institute Genomics Platform"/>
            <consortium name="The Broad Institute Genome Sequencing Center for Infectious Disease"/>
            <person name="Wu L."/>
            <person name="Ma J."/>
        </authorList>
    </citation>
    <scope>NUCLEOTIDE SEQUENCE [LARGE SCALE GENOMIC DNA]</scope>
    <source>
        <strain evidence="6">CGMCC 4.5581</strain>
    </source>
</reference>
<gene>
    <name evidence="4" type="ORF">FB380_000010</name>
    <name evidence="3" type="ORF">GCM10011589_22000</name>
</gene>
<dbReference type="InterPro" id="IPR036890">
    <property type="entry name" value="HATPase_C_sf"/>
</dbReference>
<evidence type="ECO:0000313" key="4">
    <source>
        <dbReference type="EMBL" id="NIH65564.1"/>
    </source>
</evidence>
<reference evidence="4 5" key="3">
    <citation type="submission" date="2020-02" db="EMBL/GenBank/DDBJ databases">
        <title>Sequencing the genomes of 1000 actinobacteria strains.</title>
        <authorList>
            <person name="Klenk H.-P."/>
        </authorList>
    </citation>
    <scope>NUCLEOTIDE SEQUENCE [LARGE SCALE GENOMIC DNA]</scope>
    <source>
        <strain evidence="4 5">DSM 45201</strain>
    </source>
</reference>
<dbReference type="PANTHER" id="PTHR35526:SF3">
    <property type="entry name" value="ANTI-SIGMA-F FACTOR RSBW"/>
    <property type="match status" value="1"/>
</dbReference>
<evidence type="ECO:0000256" key="1">
    <source>
        <dbReference type="ARBA" id="ARBA00022527"/>
    </source>
</evidence>
<dbReference type="Pfam" id="PF13581">
    <property type="entry name" value="HATPase_c_2"/>
    <property type="match status" value="1"/>
</dbReference>
<evidence type="ECO:0000313" key="6">
    <source>
        <dbReference type="Proteomes" id="UP000648663"/>
    </source>
</evidence>
<reference evidence="3" key="4">
    <citation type="submission" date="2024-05" db="EMBL/GenBank/DDBJ databases">
        <authorList>
            <person name="Sun Q."/>
            <person name="Zhou Y."/>
        </authorList>
    </citation>
    <scope>NUCLEOTIDE SEQUENCE</scope>
    <source>
        <strain evidence="3">CGMCC 4.5581</strain>
    </source>
</reference>
<dbReference type="PANTHER" id="PTHR35526">
    <property type="entry name" value="ANTI-SIGMA-F FACTOR RSBW-RELATED"/>
    <property type="match status" value="1"/>
</dbReference>
<evidence type="ECO:0000259" key="2">
    <source>
        <dbReference type="Pfam" id="PF13581"/>
    </source>
</evidence>
<organism evidence="4 5">
    <name type="scientific">Modestobacter marinus</name>
    <dbReference type="NCBI Taxonomy" id="477641"/>
    <lineage>
        <taxon>Bacteria</taxon>
        <taxon>Bacillati</taxon>
        <taxon>Actinomycetota</taxon>
        <taxon>Actinomycetes</taxon>
        <taxon>Geodermatophilales</taxon>
        <taxon>Geodermatophilaceae</taxon>
        <taxon>Modestobacter</taxon>
    </lineage>
</organism>
<keyword evidence="6" id="KW-1185">Reference proteome</keyword>